<gene>
    <name evidence="1" type="ORF">DPMN_082383</name>
</gene>
<proteinExistence type="predicted"/>
<accession>A0A9D3Y6W3</accession>
<comment type="caution">
    <text evidence="1">The sequence shown here is derived from an EMBL/GenBank/DDBJ whole genome shotgun (WGS) entry which is preliminary data.</text>
</comment>
<protein>
    <submittedName>
        <fullName evidence="1">Uncharacterized protein</fullName>
    </submittedName>
</protein>
<keyword evidence="2" id="KW-1185">Reference proteome</keyword>
<evidence type="ECO:0000313" key="2">
    <source>
        <dbReference type="Proteomes" id="UP000828390"/>
    </source>
</evidence>
<reference evidence="1" key="1">
    <citation type="journal article" date="2019" name="bioRxiv">
        <title>The Genome of the Zebra Mussel, Dreissena polymorpha: A Resource for Invasive Species Research.</title>
        <authorList>
            <person name="McCartney M.A."/>
            <person name="Auch B."/>
            <person name="Kono T."/>
            <person name="Mallez S."/>
            <person name="Zhang Y."/>
            <person name="Obille A."/>
            <person name="Becker A."/>
            <person name="Abrahante J.E."/>
            <person name="Garbe J."/>
            <person name="Badalamenti J.P."/>
            <person name="Herman A."/>
            <person name="Mangelson H."/>
            <person name="Liachko I."/>
            <person name="Sullivan S."/>
            <person name="Sone E.D."/>
            <person name="Koren S."/>
            <person name="Silverstein K.A.T."/>
            <person name="Beckman K.B."/>
            <person name="Gohl D.M."/>
        </authorList>
    </citation>
    <scope>NUCLEOTIDE SEQUENCE</scope>
    <source>
        <strain evidence="1">Duluth1</strain>
        <tissue evidence="1">Whole animal</tissue>
    </source>
</reference>
<organism evidence="1 2">
    <name type="scientific">Dreissena polymorpha</name>
    <name type="common">Zebra mussel</name>
    <name type="synonym">Mytilus polymorpha</name>
    <dbReference type="NCBI Taxonomy" id="45954"/>
    <lineage>
        <taxon>Eukaryota</taxon>
        <taxon>Metazoa</taxon>
        <taxon>Spiralia</taxon>
        <taxon>Lophotrochozoa</taxon>
        <taxon>Mollusca</taxon>
        <taxon>Bivalvia</taxon>
        <taxon>Autobranchia</taxon>
        <taxon>Heteroconchia</taxon>
        <taxon>Euheterodonta</taxon>
        <taxon>Imparidentia</taxon>
        <taxon>Neoheterodontei</taxon>
        <taxon>Myida</taxon>
        <taxon>Dreissenoidea</taxon>
        <taxon>Dreissenidae</taxon>
        <taxon>Dreissena</taxon>
    </lineage>
</organism>
<reference evidence="1" key="2">
    <citation type="submission" date="2020-11" db="EMBL/GenBank/DDBJ databases">
        <authorList>
            <person name="McCartney M.A."/>
            <person name="Auch B."/>
            <person name="Kono T."/>
            <person name="Mallez S."/>
            <person name="Becker A."/>
            <person name="Gohl D.M."/>
            <person name="Silverstein K.A.T."/>
            <person name="Koren S."/>
            <person name="Bechman K.B."/>
            <person name="Herman A."/>
            <person name="Abrahante J.E."/>
            <person name="Garbe J."/>
        </authorList>
    </citation>
    <scope>NUCLEOTIDE SEQUENCE</scope>
    <source>
        <strain evidence="1">Duluth1</strain>
        <tissue evidence="1">Whole animal</tissue>
    </source>
</reference>
<dbReference type="Proteomes" id="UP000828390">
    <property type="component" value="Unassembled WGS sequence"/>
</dbReference>
<evidence type="ECO:0000313" key="1">
    <source>
        <dbReference type="EMBL" id="KAH3694938.1"/>
    </source>
</evidence>
<dbReference type="EMBL" id="JAIWYP010000016">
    <property type="protein sequence ID" value="KAH3694938.1"/>
    <property type="molecule type" value="Genomic_DNA"/>
</dbReference>
<name>A0A9D3Y6W3_DREPO</name>
<dbReference type="AlphaFoldDB" id="A0A9D3Y6W3"/>
<sequence>MNSNIKTDMPDFRIIEKIVREQQNGLQINTTNGADGIFTRLLKKLASELAPVF</sequence>